<proteinExistence type="inferred from homology"/>
<evidence type="ECO:0000313" key="8">
    <source>
        <dbReference type="Proteomes" id="UP000509626"/>
    </source>
</evidence>
<protein>
    <submittedName>
        <fullName evidence="7">FAD-binding protein</fullName>
    </submittedName>
</protein>
<evidence type="ECO:0000259" key="6">
    <source>
        <dbReference type="PROSITE" id="PS51387"/>
    </source>
</evidence>
<dbReference type="Pfam" id="PF08031">
    <property type="entry name" value="BBE"/>
    <property type="match status" value="1"/>
</dbReference>
<reference evidence="7 8" key="1">
    <citation type="submission" date="2020-06" db="EMBL/GenBank/DDBJ databases">
        <title>NJ-3-1, isolated from saline soil.</title>
        <authorList>
            <person name="Cui H.L."/>
            <person name="Shi X."/>
        </authorList>
    </citation>
    <scope>NUCLEOTIDE SEQUENCE [LARGE SCALE GENOMIC DNA]</scope>
    <source>
        <strain evidence="7 8">NJ-3-1</strain>
    </source>
</reference>
<dbReference type="InterPro" id="IPR050416">
    <property type="entry name" value="FAD-linked_Oxidoreductase"/>
</dbReference>
<dbReference type="Gene3D" id="3.40.462.20">
    <property type="match status" value="1"/>
</dbReference>
<dbReference type="InterPro" id="IPR016166">
    <property type="entry name" value="FAD-bd_PCMH"/>
</dbReference>
<keyword evidence="3" id="KW-0285">Flavoprotein</keyword>
<evidence type="ECO:0000256" key="4">
    <source>
        <dbReference type="ARBA" id="ARBA00022827"/>
    </source>
</evidence>
<dbReference type="InterPro" id="IPR016167">
    <property type="entry name" value="FAD-bd_PCMH_sub1"/>
</dbReference>
<dbReference type="OrthoDB" id="213514at2157"/>
<keyword evidence="4" id="KW-0274">FAD</keyword>
<dbReference type="PANTHER" id="PTHR42973">
    <property type="entry name" value="BINDING OXIDOREDUCTASE, PUTATIVE (AFU_ORTHOLOGUE AFUA_1G17690)-RELATED"/>
    <property type="match status" value="1"/>
</dbReference>
<dbReference type="PANTHER" id="PTHR42973:SF39">
    <property type="entry name" value="FAD-BINDING PCMH-TYPE DOMAIN-CONTAINING PROTEIN"/>
    <property type="match status" value="1"/>
</dbReference>
<keyword evidence="5" id="KW-0560">Oxidoreductase</keyword>
<dbReference type="GeneID" id="56036506"/>
<dbReference type="Gene3D" id="3.30.43.10">
    <property type="entry name" value="Uridine Diphospho-n-acetylenolpyruvylglucosamine Reductase, domain 2"/>
    <property type="match status" value="1"/>
</dbReference>
<name>A0A7D5L938_9EURY</name>
<dbReference type="Gene3D" id="3.30.465.10">
    <property type="match status" value="1"/>
</dbReference>
<dbReference type="InterPro" id="IPR036318">
    <property type="entry name" value="FAD-bd_PCMH-like_sf"/>
</dbReference>
<dbReference type="PROSITE" id="PS00862">
    <property type="entry name" value="OX2_COVAL_FAD"/>
    <property type="match status" value="1"/>
</dbReference>
<keyword evidence="8" id="KW-1185">Reference proteome</keyword>
<dbReference type="SUPFAM" id="SSF56176">
    <property type="entry name" value="FAD-binding/transporter-associated domain-like"/>
    <property type="match status" value="1"/>
</dbReference>
<dbReference type="InterPro" id="IPR006094">
    <property type="entry name" value="Oxid_FAD_bind_N"/>
</dbReference>
<dbReference type="AlphaFoldDB" id="A0A7D5L938"/>
<evidence type="ECO:0000313" key="7">
    <source>
        <dbReference type="EMBL" id="QLG60870.1"/>
    </source>
</evidence>
<dbReference type="Proteomes" id="UP000509626">
    <property type="component" value="Chromosome"/>
</dbReference>
<gene>
    <name evidence="7" type="ORF">HUG12_03565</name>
</gene>
<dbReference type="InterPro" id="IPR006093">
    <property type="entry name" value="Oxy_OxRdtase_FAD_BS"/>
</dbReference>
<accession>A0A7D5L938</accession>
<dbReference type="GO" id="GO:0016491">
    <property type="term" value="F:oxidoreductase activity"/>
    <property type="evidence" value="ECO:0007669"/>
    <property type="project" value="UniProtKB-KW"/>
</dbReference>
<dbReference type="KEGG" id="halu:HUG12_03565"/>
<dbReference type="EMBL" id="CP058579">
    <property type="protein sequence ID" value="QLG60870.1"/>
    <property type="molecule type" value="Genomic_DNA"/>
</dbReference>
<evidence type="ECO:0000256" key="2">
    <source>
        <dbReference type="ARBA" id="ARBA00005466"/>
    </source>
</evidence>
<evidence type="ECO:0000256" key="1">
    <source>
        <dbReference type="ARBA" id="ARBA00001974"/>
    </source>
</evidence>
<dbReference type="InterPro" id="IPR012951">
    <property type="entry name" value="BBE"/>
</dbReference>
<dbReference type="GO" id="GO:0071949">
    <property type="term" value="F:FAD binding"/>
    <property type="evidence" value="ECO:0007669"/>
    <property type="project" value="InterPro"/>
</dbReference>
<dbReference type="PROSITE" id="PS51387">
    <property type="entry name" value="FAD_PCMH"/>
    <property type="match status" value="1"/>
</dbReference>
<dbReference type="RefSeq" id="WP_179267456.1">
    <property type="nucleotide sequence ID" value="NZ_CP058579.1"/>
</dbReference>
<dbReference type="InterPro" id="IPR016169">
    <property type="entry name" value="FAD-bd_PCMH_sub2"/>
</dbReference>
<feature type="domain" description="FAD-binding PCMH-type" evidence="6">
    <location>
        <begin position="65"/>
        <end position="235"/>
    </location>
</feature>
<sequence>MNGSGRADAAAVAGEHRAALDALAADLSGGTPRDDGSWRPVVDAALVRPGDPAYDDARTVWNGAVEAYPAAVAYAGDEDDVVRVVEMARGTGLGVAVRSGGHSVAGASTCDGGLVLDCSRLTGVEVDPEAGAATVKPGATLGDVDGATRAHGLATPLGVVPDTGATGLTLGGGTGYLTRAHGLACDRLTRIDLVTADGERVTASDDANPDLFRALRGGGGNFGVAVELAFDLVDLDHGVATCDAWYRFGDDAHAAGLLRAYRDLLADADRGTNVSPYAAVVPEGEGFPADAVGDLALCFLGVHAGDPDRGEAELRPYRRLDDDALLADRAERMDYLDLQSLLADGSPQGDRYYWKSVTVPALTDDLVDLTVERMRSMPGDRDTVVVWPLGGAVADLEPDETAIPARGERDVVLNFEASWTDPAADDAHVGWARGSVAAVREVVDGPELPNFAGTETGEAAARAVFGDNHGWLRDVKTAWDPEDVFGPSGRLSPWPQSR</sequence>
<comment type="cofactor">
    <cofactor evidence="1">
        <name>FAD</name>
        <dbReference type="ChEBI" id="CHEBI:57692"/>
    </cofactor>
</comment>
<dbReference type="Pfam" id="PF01565">
    <property type="entry name" value="FAD_binding_4"/>
    <property type="match status" value="1"/>
</dbReference>
<comment type="similarity">
    <text evidence="2">Belongs to the oxygen-dependent FAD-linked oxidoreductase family.</text>
</comment>
<evidence type="ECO:0000256" key="5">
    <source>
        <dbReference type="ARBA" id="ARBA00023002"/>
    </source>
</evidence>
<organism evidence="7 8">
    <name type="scientific">Halorarum salinum</name>
    <dbReference type="NCBI Taxonomy" id="2743089"/>
    <lineage>
        <taxon>Archaea</taxon>
        <taxon>Methanobacteriati</taxon>
        <taxon>Methanobacteriota</taxon>
        <taxon>Stenosarchaea group</taxon>
        <taxon>Halobacteria</taxon>
        <taxon>Halobacteriales</taxon>
        <taxon>Haloferacaceae</taxon>
        <taxon>Halorarum</taxon>
    </lineage>
</organism>
<evidence type="ECO:0000256" key="3">
    <source>
        <dbReference type="ARBA" id="ARBA00022630"/>
    </source>
</evidence>